<dbReference type="PANTHER" id="PTHR43248">
    <property type="entry name" value="2-SUCCINYL-6-HYDROXY-2,4-CYCLOHEXADIENE-1-CARBOXYLATE SYNTHASE"/>
    <property type="match status" value="1"/>
</dbReference>
<protein>
    <submittedName>
        <fullName evidence="7">Alpha/beta fold hydrolase</fullName>
    </submittedName>
</protein>
<dbReference type="Gene3D" id="3.40.50.1820">
    <property type="entry name" value="alpha/beta hydrolase"/>
    <property type="match status" value="1"/>
</dbReference>
<comment type="caution">
    <text evidence="7">The sequence shown here is derived from an EMBL/GenBank/DDBJ whole genome shotgun (WGS) entry which is preliminary data.</text>
</comment>
<evidence type="ECO:0000313" key="8">
    <source>
        <dbReference type="Proteomes" id="UP000295136"/>
    </source>
</evidence>
<dbReference type="Pfam" id="PF00561">
    <property type="entry name" value="Abhydrolase_1"/>
    <property type="match status" value="1"/>
</dbReference>
<evidence type="ECO:0000259" key="5">
    <source>
        <dbReference type="Pfam" id="PF00561"/>
    </source>
</evidence>
<keyword evidence="8" id="KW-1185">Reference proteome</keyword>
<evidence type="ECO:0000259" key="6">
    <source>
        <dbReference type="Pfam" id="PF08386"/>
    </source>
</evidence>
<evidence type="ECO:0000256" key="1">
    <source>
        <dbReference type="ARBA" id="ARBA00010088"/>
    </source>
</evidence>
<dbReference type="Pfam" id="PF08386">
    <property type="entry name" value="Abhydrolase_4"/>
    <property type="match status" value="1"/>
</dbReference>
<dbReference type="InterPro" id="IPR013595">
    <property type="entry name" value="Pept_S33_TAP-like_C"/>
</dbReference>
<feature type="domain" description="Peptidase S33 tripeptidyl aminopeptidase-like C-terminal" evidence="6">
    <location>
        <begin position="329"/>
        <end position="427"/>
    </location>
</feature>
<gene>
    <name evidence="7" type="ORF">E1295_06095</name>
</gene>
<dbReference type="InterPro" id="IPR051601">
    <property type="entry name" value="Serine_prot/Carboxylest_S33"/>
</dbReference>
<feature type="region of interest" description="Disordered" evidence="4">
    <location>
        <begin position="431"/>
        <end position="456"/>
    </location>
</feature>
<dbReference type="SUPFAM" id="SSF53474">
    <property type="entry name" value="alpha/beta-Hydrolases"/>
    <property type="match status" value="1"/>
</dbReference>
<evidence type="ECO:0000313" key="7">
    <source>
        <dbReference type="EMBL" id="TDE58227.1"/>
    </source>
</evidence>
<evidence type="ECO:0000256" key="2">
    <source>
        <dbReference type="ARBA" id="ARBA00022729"/>
    </source>
</evidence>
<reference evidence="7 8" key="1">
    <citation type="submission" date="2019-03" db="EMBL/GenBank/DDBJ databases">
        <title>Draft genome sequences of novel Actinobacteria.</title>
        <authorList>
            <person name="Sahin N."/>
            <person name="Ay H."/>
            <person name="Saygin H."/>
        </authorList>
    </citation>
    <scope>NUCLEOTIDE SEQUENCE [LARGE SCALE GENOMIC DNA]</scope>
    <source>
        <strain evidence="7 8">6K102</strain>
    </source>
</reference>
<dbReference type="PANTHER" id="PTHR43248:SF29">
    <property type="entry name" value="TRIPEPTIDYL AMINOPEPTIDASE"/>
    <property type="match status" value="1"/>
</dbReference>
<feature type="domain" description="AB hydrolase-1" evidence="5">
    <location>
        <begin position="32"/>
        <end position="228"/>
    </location>
</feature>
<evidence type="ECO:0000256" key="4">
    <source>
        <dbReference type="SAM" id="MobiDB-lite"/>
    </source>
</evidence>
<dbReference type="GO" id="GO:0016787">
    <property type="term" value="F:hydrolase activity"/>
    <property type="evidence" value="ECO:0007669"/>
    <property type="project" value="UniProtKB-KW"/>
</dbReference>
<name>A0A4R5FV70_9ACTN</name>
<dbReference type="EMBL" id="SMLD01000010">
    <property type="protein sequence ID" value="TDE58227.1"/>
    <property type="molecule type" value="Genomic_DNA"/>
</dbReference>
<proteinExistence type="inferred from homology"/>
<evidence type="ECO:0000256" key="3">
    <source>
        <dbReference type="ARBA" id="ARBA00022801"/>
    </source>
</evidence>
<dbReference type="InterPro" id="IPR029058">
    <property type="entry name" value="AB_hydrolase_fold"/>
</dbReference>
<keyword evidence="3 7" id="KW-0378">Hydrolase</keyword>
<accession>A0A4R5FV70</accession>
<organism evidence="7 8">
    <name type="scientific">Nonomuraea mesophila</name>
    <dbReference type="NCBI Taxonomy" id="2530382"/>
    <lineage>
        <taxon>Bacteria</taxon>
        <taxon>Bacillati</taxon>
        <taxon>Actinomycetota</taxon>
        <taxon>Actinomycetes</taxon>
        <taxon>Streptosporangiales</taxon>
        <taxon>Streptosporangiaceae</taxon>
        <taxon>Nonomuraea</taxon>
    </lineage>
</organism>
<keyword evidence="2" id="KW-0732">Signal</keyword>
<dbReference type="AlphaFoldDB" id="A0A4R5FV70"/>
<dbReference type="Proteomes" id="UP000295136">
    <property type="component" value="Unassembled WGS sequence"/>
</dbReference>
<dbReference type="InterPro" id="IPR000073">
    <property type="entry name" value="AB_hydrolase_1"/>
</dbReference>
<sequence>MPLDWGDSGGETIKLALARRKATDPGARIGSLVVNPGGPGGSGVQTVVQNRMRFSPEITSRFDIVGFDPRGVGGSHPIRCSRELASQAPDPFLKNQAEFERLLSHNQRYKKDCRARTGPLFDHVDTVSVARDLDAMREALGDDKLSFYGISYGTLMGQIYAELFPRNVRALALDSNMDHSLGTRAFLDTQAWTTQDSFDEFVKWCGKTTSCALHGKNIRTFWANLLARAERGELHYPGEPDVPLTKLLLIYEATGGSFGPTWADLADFLVAADSGSGKARSMLKPLPKQEEIKDATQVFCLDYLLPIRNYREYAAHLKSSRKIAPDMLAGPEALATTAACLGQQAPIPNPQHRLKVSGPKLLVANALHDPATGYNWAVSTAKQLGAAGRLFTYEGWGHRIYDHGECAVNGIDRYLVALKLPAKGARCPAVPPSASKKSAYEPPPGPVPGLPGWVRS</sequence>
<comment type="similarity">
    <text evidence="1">Belongs to the peptidase S33 family.</text>
</comment>